<evidence type="ECO:0000256" key="2">
    <source>
        <dbReference type="ARBA" id="ARBA00022771"/>
    </source>
</evidence>
<dbReference type="Pfam" id="PF01807">
    <property type="entry name" value="Zn_ribbon_DnaG"/>
    <property type="match status" value="1"/>
</dbReference>
<dbReference type="InterPro" id="IPR034154">
    <property type="entry name" value="TOPRIM_DnaG/twinkle"/>
</dbReference>
<dbReference type="AlphaFoldDB" id="A0A6N3DJL7"/>
<dbReference type="SUPFAM" id="SSF57783">
    <property type="entry name" value="Zinc beta-ribbon"/>
    <property type="match status" value="1"/>
</dbReference>
<evidence type="ECO:0000259" key="4">
    <source>
        <dbReference type="Pfam" id="PF01807"/>
    </source>
</evidence>
<proteinExistence type="predicted"/>
<dbReference type="InterPro" id="IPR036977">
    <property type="entry name" value="DNA_primase_Znf_CHC2"/>
</dbReference>
<keyword evidence="2" id="KW-0863">Zinc-finger</keyword>
<dbReference type="GO" id="GO:0003899">
    <property type="term" value="F:DNA-directed RNA polymerase activity"/>
    <property type="evidence" value="ECO:0007669"/>
    <property type="project" value="InterPro"/>
</dbReference>
<dbReference type="EMBL" id="CACRUT010000015">
    <property type="protein sequence ID" value="VYU28532.1"/>
    <property type="molecule type" value="Genomic_DNA"/>
</dbReference>
<dbReference type="GO" id="GO:0008270">
    <property type="term" value="F:zinc ion binding"/>
    <property type="evidence" value="ECO:0007669"/>
    <property type="project" value="UniProtKB-KW"/>
</dbReference>
<accession>A0A6N3DJL7</accession>
<organism evidence="5">
    <name type="scientific">Paraprevotella clara</name>
    <dbReference type="NCBI Taxonomy" id="454154"/>
    <lineage>
        <taxon>Bacteria</taxon>
        <taxon>Pseudomonadati</taxon>
        <taxon>Bacteroidota</taxon>
        <taxon>Bacteroidia</taxon>
        <taxon>Bacteroidales</taxon>
        <taxon>Prevotellaceae</taxon>
        <taxon>Paraprevotella</taxon>
    </lineage>
</organism>
<keyword evidence="3" id="KW-0862">Zinc</keyword>
<evidence type="ECO:0000256" key="1">
    <source>
        <dbReference type="ARBA" id="ARBA00022723"/>
    </source>
</evidence>
<evidence type="ECO:0000256" key="3">
    <source>
        <dbReference type="ARBA" id="ARBA00022833"/>
    </source>
</evidence>
<dbReference type="CDD" id="cd01029">
    <property type="entry name" value="TOPRIM_primases"/>
    <property type="match status" value="1"/>
</dbReference>
<protein>
    <submittedName>
        <fullName evidence="5">DNA primase</fullName>
    </submittedName>
</protein>
<sequence length="277" mass="31318">MTIQEVKTIQISDFLADKGYEPINKKGYKWWYLSPLHTEQTASFKVDLNKNLWYDFGLGKGGNIIDLAMTLFHTQNISEVLHRMDHSIIIPTSPVKLVSSSETTPFKDIEVKELAHPALLNYLLSRGIDSVMTKSQCLEIHYKSCGKNYFAIGFRNDAGGYELRNPYFKGCIAPKAITTIINHEAKCHVFEGFIDYLSYLTLYGKCDAVVLNSIVNIPHALFVLNGYSDIYCYLDNDKAGQMGTQQIVTALGDRCTDAAKEYDGYKDLNEYLMSKLT</sequence>
<dbReference type="Gene3D" id="3.40.1360.10">
    <property type="match status" value="1"/>
</dbReference>
<dbReference type="GO" id="GO:0005737">
    <property type="term" value="C:cytoplasm"/>
    <property type="evidence" value="ECO:0007669"/>
    <property type="project" value="TreeGrafter"/>
</dbReference>
<dbReference type="InterPro" id="IPR050219">
    <property type="entry name" value="DnaG_primase"/>
</dbReference>
<gene>
    <name evidence="5" type="ORF">PCLFYP37_02403</name>
</gene>
<reference evidence="5" key="1">
    <citation type="submission" date="2019-11" db="EMBL/GenBank/DDBJ databases">
        <authorList>
            <person name="Feng L."/>
        </authorList>
    </citation>
    <scope>NUCLEOTIDE SEQUENCE</scope>
    <source>
        <strain evidence="5">PclaraLFYP37</strain>
    </source>
</reference>
<dbReference type="Pfam" id="PF13155">
    <property type="entry name" value="Toprim_2"/>
    <property type="match status" value="1"/>
</dbReference>
<dbReference type="SUPFAM" id="SSF56731">
    <property type="entry name" value="DNA primase core"/>
    <property type="match status" value="1"/>
</dbReference>
<name>A0A6N3DJL7_9BACT</name>
<dbReference type="InterPro" id="IPR002694">
    <property type="entry name" value="Znf_CHC2"/>
</dbReference>
<dbReference type="GO" id="GO:0006269">
    <property type="term" value="P:DNA replication, synthesis of primer"/>
    <property type="evidence" value="ECO:0007669"/>
    <property type="project" value="TreeGrafter"/>
</dbReference>
<dbReference type="PANTHER" id="PTHR30313:SF2">
    <property type="entry name" value="DNA PRIMASE"/>
    <property type="match status" value="1"/>
</dbReference>
<keyword evidence="1" id="KW-0479">Metal-binding</keyword>
<evidence type="ECO:0000313" key="5">
    <source>
        <dbReference type="EMBL" id="VYU28532.1"/>
    </source>
</evidence>
<dbReference type="GO" id="GO:0003677">
    <property type="term" value="F:DNA binding"/>
    <property type="evidence" value="ECO:0007669"/>
    <property type="project" value="InterPro"/>
</dbReference>
<dbReference type="PANTHER" id="PTHR30313">
    <property type="entry name" value="DNA PRIMASE"/>
    <property type="match status" value="1"/>
</dbReference>
<feature type="domain" description="Zinc finger CHC2-type" evidence="4">
    <location>
        <begin position="8"/>
        <end position="75"/>
    </location>
</feature>
<dbReference type="Gene3D" id="3.90.580.10">
    <property type="entry name" value="Zinc finger, CHC2-type domain"/>
    <property type="match status" value="1"/>
</dbReference>